<dbReference type="PANTHER" id="PTHR31928:SF3">
    <property type="entry name" value="EXPRESSED PROTEIN"/>
    <property type="match status" value="1"/>
</dbReference>
<reference evidence="4" key="1">
    <citation type="submission" date="2024-07" db="EMBL/GenBank/DDBJ databases">
        <title>Two chromosome-level genome assemblies of Korean endemic species Abeliophyllum distichum and Forsythia ovata (Oleaceae).</title>
        <authorList>
            <person name="Jang H."/>
        </authorList>
    </citation>
    <scope>NUCLEOTIDE SEQUENCE [LARGE SCALE GENOMIC DNA]</scope>
</reference>
<keyword evidence="4" id="KW-1185">Reference proteome</keyword>
<proteinExistence type="predicted"/>
<organism evidence="3 4">
    <name type="scientific">Abeliophyllum distichum</name>
    <dbReference type="NCBI Taxonomy" id="126358"/>
    <lineage>
        <taxon>Eukaryota</taxon>
        <taxon>Viridiplantae</taxon>
        <taxon>Streptophyta</taxon>
        <taxon>Embryophyta</taxon>
        <taxon>Tracheophyta</taxon>
        <taxon>Spermatophyta</taxon>
        <taxon>Magnoliopsida</taxon>
        <taxon>eudicotyledons</taxon>
        <taxon>Gunneridae</taxon>
        <taxon>Pentapetalae</taxon>
        <taxon>asterids</taxon>
        <taxon>lamiids</taxon>
        <taxon>Lamiales</taxon>
        <taxon>Oleaceae</taxon>
        <taxon>Forsythieae</taxon>
        <taxon>Abeliophyllum</taxon>
    </lineage>
</organism>
<evidence type="ECO:0000313" key="3">
    <source>
        <dbReference type="EMBL" id="KAL2542810.1"/>
    </source>
</evidence>
<dbReference type="PANTHER" id="PTHR31928">
    <property type="entry name" value="EXPRESSED PROTEIN"/>
    <property type="match status" value="1"/>
</dbReference>
<dbReference type="EMBL" id="JBFOLK010000001">
    <property type="protein sequence ID" value="KAL2542810.1"/>
    <property type="molecule type" value="Genomic_DNA"/>
</dbReference>
<evidence type="ECO:0000256" key="1">
    <source>
        <dbReference type="SAM" id="MobiDB-lite"/>
    </source>
</evidence>
<feature type="domain" description="DUF936" evidence="2">
    <location>
        <begin position="59"/>
        <end position="128"/>
    </location>
</feature>
<sequence length="311" mass="34720">MRIYEAIADVEALPIYGGNRNLTQTSSIHEFHTSHPRPPFLAPLGHWNRAGPFYSRFTLPHHDFYVQLSDSLNSTYRDTDPILTNRLQLGQFVYLDQFIFDSPSVPLAANVRPIARCNPFIGTPEPLIAHILPSRNGFVIQHVSDSDHSGDPIGAYLSRTRKKEADSGSLSSVADGKGSKVSRQVSAPKENVNVNVNYANEYGSNSRTGSKKGSKRFSSPGELKQRSMSSGKKAPTVERDPSPAGKWKQRSNFPVPSKCVVVFFGDLTLYPPHSFSPKHTILRLIMEARVVSVNDFVEFSNFLRDLFSLQW</sequence>
<dbReference type="InterPro" id="IPR010341">
    <property type="entry name" value="DUF936_pln"/>
</dbReference>
<dbReference type="Pfam" id="PF06075">
    <property type="entry name" value="DUF936"/>
    <property type="match status" value="1"/>
</dbReference>
<feature type="region of interest" description="Disordered" evidence="1">
    <location>
        <begin position="160"/>
        <end position="249"/>
    </location>
</feature>
<dbReference type="InterPro" id="IPR048297">
    <property type="entry name" value="DUF936_dom_pln"/>
</dbReference>
<evidence type="ECO:0000313" key="4">
    <source>
        <dbReference type="Proteomes" id="UP001604336"/>
    </source>
</evidence>
<dbReference type="Proteomes" id="UP001604336">
    <property type="component" value="Unassembled WGS sequence"/>
</dbReference>
<evidence type="ECO:0000259" key="2">
    <source>
        <dbReference type="Pfam" id="PF06075"/>
    </source>
</evidence>
<dbReference type="AlphaFoldDB" id="A0ABD1W2U9"/>
<comment type="caution">
    <text evidence="3">The sequence shown here is derived from an EMBL/GenBank/DDBJ whole genome shotgun (WGS) entry which is preliminary data.</text>
</comment>
<gene>
    <name evidence="3" type="ORF">Adt_03788</name>
</gene>
<accession>A0ABD1W2U9</accession>
<name>A0ABD1W2U9_9LAMI</name>
<protein>
    <recommendedName>
        <fullName evidence="2">DUF936 domain-containing protein</fullName>
    </recommendedName>
</protein>